<comment type="caution">
    <text evidence="2">The sequence shown here is derived from an EMBL/GenBank/DDBJ whole genome shotgun (WGS) entry which is preliminary data.</text>
</comment>
<keyword evidence="3" id="KW-1185">Reference proteome</keyword>
<proteinExistence type="predicted"/>
<protein>
    <submittedName>
        <fullName evidence="2">Uncharacterized protein</fullName>
    </submittedName>
</protein>
<evidence type="ECO:0000313" key="3">
    <source>
        <dbReference type="Proteomes" id="UP000252519"/>
    </source>
</evidence>
<dbReference type="Proteomes" id="UP000252519">
    <property type="component" value="Unassembled WGS sequence"/>
</dbReference>
<dbReference type="AlphaFoldDB" id="A0A368FCD9"/>
<accession>A0A368FCD9</accession>
<reference evidence="2 3" key="1">
    <citation type="submission" date="2014-10" db="EMBL/GenBank/DDBJ databases">
        <title>Draft genome of the hookworm Ancylostoma caninum.</title>
        <authorList>
            <person name="Mitreva M."/>
        </authorList>
    </citation>
    <scope>NUCLEOTIDE SEQUENCE [LARGE SCALE GENOMIC DNA]</scope>
    <source>
        <strain evidence="2 3">Baltimore</strain>
    </source>
</reference>
<name>A0A368FCD9_ANCCA</name>
<feature type="region of interest" description="Disordered" evidence="1">
    <location>
        <begin position="27"/>
        <end position="71"/>
    </location>
</feature>
<evidence type="ECO:0000256" key="1">
    <source>
        <dbReference type="SAM" id="MobiDB-lite"/>
    </source>
</evidence>
<dbReference type="OrthoDB" id="7477068at2759"/>
<feature type="compositionally biased region" description="Polar residues" evidence="1">
    <location>
        <begin position="34"/>
        <end position="51"/>
    </location>
</feature>
<gene>
    <name evidence="2" type="ORF">ANCCAN_24496</name>
</gene>
<organism evidence="2 3">
    <name type="scientific">Ancylostoma caninum</name>
    <name type="common">Dog hookworm</name>
    <dbReference type="NCBI Taxonomy" id="29170"/>
    <lineage>
        <taxon>Eukaryota</taxon>
        <taxon>Metazoa</taxon>
        <taxon>Ecdysozoa</taxon>
        <taxon>Nematoda</taxon>
        <taxon>Chromadorea</taxon>
        <taxon>Rhabditida</taxon>
        <taxon>Rhabditina</taxon>
        <taxon>Rhabditomorpha</taxon>
        <taxon>Strongyloidea</taxon>
        <taxon>Ancylostomatidae</taxon>
        <taxon>Ancylostomatinae</taxon>
        <taxon>Ancylostoma</taxon>
    </lineage>
</organism>
<sequence length="146" mass="16642">LCELDCRISFLDSHAVEELATRRNLLNEARPKSTGKNSYSDAFTPPQQTRLSEARRPKLPRPKENLDEDESGVCGYCEPTVPQKGLTNENMDWMQCETCLIWVRNDCIRQRECDNCDEGTFEVVQGADEAVEEDETVSVQGEIIER</sequence>
<feature type="compositionally biased region" description="Basic and acidic residues" evidence="1">
    <location>
        <begin position="52"/>
        <end position="65"/>
    </location>
</feature>
<evidence type="ECO:0000313" key="2">
    <source>
        <dbReference type="EMBL" id="RCN29742.1"/>
    </source>
</evidence>
<feature type="non-terminal residue" evidence="2">
    <location>
        <position position="1"/>
    </location>
</feature>
<dbReference type="EMBL" id="JOJR01001797">
    <property type="protein sequence ID" value="RCN29742.1"/>
    <property type="molecule type" value="Genomic_DNA"/>
</dbReference>